<reference evidence="1 2" key="1">
    <citation type="journal article" date="2019" name="Sci. Rep.">
        <title>Orb-weaving spider Araneus ventricosus genome elucidates the spidroin gene catalogue.</title>
        <authorList>
            <person name="Kono N."/>
            <person name="Nakamura H."/>
            <person name="Ohtoshi R."/>
            <person name="Moran D.A.P."/>
            <person name="Shinohara A."/>
            <person name="Yoshida Y."/>
            <person name="Fujiwara M."/>
            <person name="Mori M."/>
            <person name="Tomita M."/>
            <person name="Arakawa K."/>
        </authorList>
    </citation>
    <scope>NUCLEOTIDE SEQUENCE [LARGE SCALE GENOMIC DNA]</scope>
</reference>
<proteinExistence type="predicted"/>
<gene>
    <name evidence="1" type="ORF">AVEN_143379_1</name>
</gene>
<keyword evidence="2" id="KW-1185">Reference proteome</keyword>
<dbReference type="Proteomes" id="UP000499080">
    <property type="component" value="Unassembled WGS sequence"/>
</dbReference>
<protein>
    <submittedName>
        <fullName evidence="1">Uncharacterized protein</fullName>
    </submittedName>
</protein>
<name>A0A4Y2ADZ5_ARAVE</name>
<sequence length="111" mass="12442">MIVDIVTKIVRSVYGESWYGTSWIIENVALFKEYSRKLRAQVARKEQYLLKLTTEADSKSLIITVIAPKNSAQSNSCSTCNANKTPKRFKDIPTQSLVSATPGIYSLPDRV</sequence>
<organism evidence="1 2">
    <name type="scientific">Araneus ventricosus</name>
    <name type="common">Orbweaver spider</name>
    <name type="synonym">Epeira ventricosa</name>
    <dbReference type="NCBI Taxonomy" id="182803"/>
    <lineage>
        <taxon>Eukaryota</taxon>
        <taxon>Metazoa</taxon>
        <taxon>Ecdysozoa</taxon>
        <taxon>Arthropoda</taxon>
        <taxon>Chelicerata</taxon>
        <taxon>Arachnida</taxon>
        <taxon>Araneae</taxon>
        <taxon>Araneomorphae</taxon>
        <taxon>Entelegynae</taxon>
        <taxon>Araneoidea</taxon>
        <taxon>Araneidae</taxon>
        <taxon>Araneus</taxon>
    </lineage>
</organism>
<accession>A0A4Y2ADZ5</accession>
<dbReference type="EMBL" id="BGPR01000014">
    <property type="protein sequence ID" value="GBL78081.1"/>
    <property type="molecule type" value="Genomic_DNA"/>
</dbReference>
<comment type="caution">
    <text evidence="1">The sequence shown here is derived from an EMBL/GenBank/DDBJ whole genome shotgun (WGS) entry which is preliminary data.</text>
</comment>
<evidence type="ECO:0000313" key="2">
    <source>
        <dbReference type="Proteomes" id="UP000499080"/>
    </source>
</evidence>
<evidence type="ECO:0000313" key="1">
    <source>
        <dbReference type="EMBL" id="GBL78081.1"/>
    </source>
</evidence>
<dbReference type="AlphaFoldDB" id="A0A4Y2ADZ5"/>